<evidence type="ECO:0000313" key="3">
    <source>
        <dbReference type="EMBL" id="CAF9915304.1"/>
    </source>
</evidence>
<proteinExistence type="predicted"/>
<protein>
    <submittedName>
        <fullName evidence="3">Uncharacterized protein</fullName>
    </submittedName>
</protein>
<name>A0A8H3EZD8_9LECA</name>
<feature type="region of interest" description="Disordered" evidence="1">
    <location>
        <begin position="168"/>
        <end position="252"/>
    </location>
</feature>
<feature type="compositionally biased region" description="Polar residues" evidence="1">
    <location>
        <begin position="218"/>
        <end position="228"/>
    </location>
</feature>
<keyword evidence="2" id="KW-0732">Signal</keyword>
<comment type="caution">
    <text evidence="3">The sequence shown here is derived from an EMBL/GenBank/DDBJ whole genome shotgun (WGS) entry which is preliminary data.</text>
</comment>
<evidence type="ECO:0000256" key="2">
    <source>
        <dbReference type="SAM" id="SignalP"/>
    </source>
</evidence>
<accession>A0A8H3EZD8</accession>
<dbReference type="AlphaFoldDB" id="A0A8H3EZD8"/>
<dbReference type="EMBL" id="CAJPDQ010000010">
    <property type="protein sequence ID" value="CAF9915304.1"/>
    <property type="molecule type" value="Genomic_DNA"/>
</dbReference>
<feature type="compositionally biased region" description="Polar residues" evidence="1">
    <location>
        <begin position="188"/>
        <end position="199"/>
    </location>
</feature>
<sequence length="296" mass="32527">MKCSTGLLSVSTALLVSAFFVSGNLLRQEAQGLVVRRLGITDGSSDVLLKAFLLESGLSNTLEGYPNKCLSEYYRSNSQPLLTAEDIEASLTDQWWGLDPDVEQDEVLTTRFIPSDELPRVHAQDIDLRTRELTGVNDTAYSSSLSHLKDQVYGHTYQKRSVLLPRIPTTSIQGSSSPISSQAENEPRQYSGQQSSMGSVSAPVSRAGSPNRPRLATGAQQQQSTPGSPNMDRVQSLPSEGHSFNNPRPRFPVRRPNTLQFLVDLAHNYRPGGMYLHMRILNFADQSPTMSLSGSD</sequence>
<organism evidence="3 4">
    <name type="scientific">Gomphillus americanus</name>
    <dbReference type="NCBI Taxonomy" id="1940652"/>
    <lineage>
        <taxon>Eukaryota</taxon>
        <taxon>Fungi</taxon>
        <taxon>Dikarya</taxon>
        <taxon>Ascomycota</taxon>
        <taxon>Pezizomycotina</taxon>
        <taxon>Lecanoromycetes</taxon>
        <taxon>OSLEUM clade</taxon>
        <taxon>Ostropomycetidae</taxon>
        <taxon>Ostropales</taxon>
        <taxon>Graphidaceae</taxon>
        <taxon>Gomphilloideae</taxon>
        <taxon>Gomphillus</taxon>
    </lineage>
</organism>
<dbReference type="Proteomes" id="UP000664169">
    <property type="component" value="Unassembled WGS sequence"/>
</dbReference>
<evidence type="ECO:0000256" key="1">
    <source>
        <dbReference type="SAM" id="MobiDB-lite"/>
    </source>
</evidence>
<evidence type="ECO:0000313" key="4">
    <source>
        <dbReference type="Proteomes" id="UP000664169"/>
    </source>
</evidence>
<reference evidence="3" key="1">
    <citation type="submission" date="2021-03" db="EMBL/GenBank/DDBJ databases">
        <authorList>
            <person name="Tagirdzhanova G."/>
        </authorList>
    </citation>
    <scope>NUCLEOTIDE SEQUENCE</scope>
</reference>
<gene>
    <name evidence="3" type="ORF">GOMPHAMPRED_000685</name>
</gene>
<keyword evidence="4" id="KW-1185">Reference proteome</keyword>
<feature type="signal peptide" evidence="2">
    <location>
        <begin position="1"/>
        <end position="18"/>
    </location>
</feature>
<feature type="compositionally biased region" description="Low complexity" evidence="1">
    <location>
        <begin position="168"/>
        <end position="182"/>
    </location>
</feature>
<feature type="chain" id="PRO_5034133892" evidence="2">
    <location>
        <begin position="19"/>
        <end position="296"/>
    </location>
</feature>